<reference evidence="2" key="1">
    <citation type="journal article" date="2020" name="G3 (Bethesda)">
        <title>High-Quality Assemblies for Three Invasive Social Wasps from the &lt;i&gt;Vespula&lt;/i&gt; Genus.</title>
        <authorList>
            <person name="Harrop T.W.R."/>
            <person name="Guhlin J."/>
            <person name="McLaughlin G.M."/>
            <person name="Permina E."/>
            <person name="Stockwell P."/>
            <person name="Gilligan J."/>
            <person name="Le Lec M.F."/>
            <person name="Gruber M.A.M."/>
            <person name="Quinn O."/>
            <person name="Lovegrove M."/>
            <person name="Duncan E.J."/>
            <person name="Remnant E.J."/>
            <person name="Van Eeckhoven J."/>
            <person name="Graham B."/>
            <person name="Knapp R.A."/>
            <person name="Langford K.W."/>
            <person name="Kronenberg Z."/>
            <person name="Press M.O."/>
            <person name="Eacker S.M."/>
            <person name="Wilson-Rankin E.E."/>
            <person name="Purcell J."/>
            <person name="Lester P.J."/>
            <person name="Dearden P.K."/>
        </authorList>
    </citation>
    <scope>NUCLEOTIDE SEQUENCE</scope>
    <source>
        <strain evidence="2">Linc-1</strain>
    </source>
</reference>
<comment type="caution">
    <text evidence="2">The sequence shown here is derived from an EMBL/GenBank/DDBJ whole genome shotgun (WGS) entry which is preliminary data.</text>
</comment>
<gene>
    <name evidence="2" type="ORF">HZH68_004526</name>
</gene>
<organism evidence="2 3">
    <name type="scientific">Vespula germanica</name>
    <name type="common">German yellow jacket</name>
    <name type="synonym">Paravespula germanica</name>
    <dbReference type="NCBI Taxonomy" id="30212"/>
    <lineage>
        <taxon>Eukaryota</taxon>
        <taxon>Metazoa</taxon>
        <taxon>Ecdysozoa</taxon>
        <taxon>Arthropoda</taxon>
        <taxon>Hexapoda</taxon>
        <taxon>Insecta</taxon>
        <taxon>Pterygota</taxon>
        <taxon>Neoptera</taxon>
        <taxon>Endopterygota</taxon>
        <taxon>Hymenoptera</taxon>
        <taxon>Apocrita</taxon>
        <taxon>Aculeata</taxon>
        <taxon>Vespoidea</taxon>
        <taxon>Vespidae</taxon>
        <taxon>Vespinae</taxon>
        <taxon>Vespula</taxon>
    </lineage>
</organism>
<evidence type="ECO:0000256" key="1">
    <source>
        <dbReference type="SAM" id="MobiDB-lite"/>
    </source>
</evidence>
<evidence type="ECO:0000313" key="3">
    <source>
        <dbReference type="Proteomes" id="UP000617340"/>
    </source>
</evidence>
<name>A0A834NHA5_VESGE</name>
<dbReference type="AlphaFoldDB" id="A0A834NHA5"/>
<sequence length="151" mass="17254">MVDDWHRWLKDLMINGEEEGEEEEAEEEEEEEEGEEEEEEEEETSMAITLITACTVVTIGPDPEVLAQTARPRGSLRGLQGQRYYRSYIEGERIESLVETCAPTVFAKTSWQTGFRFIRDYSTSMVLRIAFGLKKGSKVLSRLRHCAPGNC</sequence>
<proteinExistence type="predicted"/>
<protein>
    <submittedName>
        <fullName evidence="2">Uncharacterized protein</fullName>
    </submittedName>
</protein>
<dbReference type="EMBL" id="JACSDZ010000003">
    <property type="protein sequence ID" value="KAF7410145.1"/>
    <property type="molecule type" value="Genomic_DNA"/>
</dbReference>
<accession>A0A834NHA5</accession>
<keyword evidence="3" id="KW-1185">Reference proteome</keyword>
<feature type="compositionally biased region" description="Acidic residues" evidence="1">
    <location>
        <begin position="16"/>
        <end position="44"/>
    </location>
</feature>
<evidence type="ECO:0000313" key="2">
    <source>
        <dbReference type="EMBL" id="KAF7410145.1"/>
    </source>
</evidence>
<dbReference type="Proteomes" id="UP000617340">
    <property type="component" value="Unassembled WGS sequence"/>
</dbReference>
<feature type="region of interest" description="Disordered" evidence="1">
    <location>
        <begin position="13"/>
        <end position="45"/>
    </location>
</feature>